<dbReference type="AlphaFoldDB" id="A0AB34K1I6"/>
<sequence>MRYSFLIADWIAELITTAKLSQIFFPCIVCTDKVTQLLHVLAQLPGIMEDFSEALLAHTMMPAPDTAELVLAPAPATPLSYDRVEACHCLSLSFTWMLLLSRLHARRCTCSASHGGGSDTNVTKLCENLSAKEVQFVIAVISTSSTALLTSAAFSYWPPTGLTSCRNISCPPTRLTSCSLNISCTHDTCNNESYY</sequence>
<reference evidence="1 2" key="1">
    <citation type="journal article" date="2024" name="Science">
        <title>Giant polyketide synthase enzymes in the biosynthesis of giant marine polyether toxins.</title>
        <authorList>
            <person name="Fallon T.R."/>
            <person name="Shende V.V."/>
            <person name="Wierzbicki I.H."/>
            <person name="Pendleton A.L."/>
            <person name="Watervoot N.F."/>
            <person name="Auber R.P."/>
            <person name="Gonzalez D.J."/>
            <person name="Wisecaver J.H."/>
            <person name="Moore B.S."/>
        </authorList>
    </citation>
    <scope>NUCLEOTIDE SEQUENCE [LARGE SCALE GENOMIC DNA]</scope>
    <source>
        <strain evidence="1 2">12B1</strain>
    </source>
</reference>
<evidence type="ECO:0000313" key="1">
    <source>
        <dbReference type="EMBL" id="KAL1528479.1"/>
    </source>
</evidence>
<comment type="caution">
    <text evidence="1">The sequence shown here is derived from an EMBL/GenBank/DDBJ whole genome shotgun (WGS) entry which is preliminary data.</text>
</comment>
<keyword evidence="2" id="KW-1185">Reference proteome</keyword>
<proteinExistence type="predicted"/>
<dbReference type="Proteomes" id="UP001515480">
    <property type="component" value="Unassembled WGS sequence"/>
</dbReference>
<name>A0AB34K1I6_PRYPA</name>
<evidence type="ECO:0000313" key="2">
    <source>
        <dbReference type="Proteomes" id="UP001515480"/>
    </source>
</evidence>
<dbReference type="EMBL" id="JBGBPQ010000002">
    <property type="protein sequence ID" value="KAL1528479.1"/>
    <property type="molecule type" value="Genomic_DNA"/>
</dbReference>
<organism evidence="1 2">
    <name type="scientific">Prymnesium parvum</name>
    <name type="common">Toxic golden alga</name>
    <dbReference type="NCBI Taxonomy" id="97485"/>
    <lineage>
        <taxon>Eukaryota</taxon>
        <taxon>Haptista</taxon>
        <taxon>Haptophyta</taxon>
        <taxon>Prymnesiophyceae</taxon>
        <taxon>Prymnesiales</taxon>
        <taxon>Prymnesiaceae</taxon>
        <taxon>Prymnesium</taxon>
    </lineage>
</organism>
<gene>
    <name evidence="1" type="ORF">AB1Y20_009822</name>
</gene>
<accession>A0AB34K1I6</accession>
<protein>
    <submittedName>
        <fullName evidence="1">Uncharacterized protein</fullName>
    </submittedName>
</protein>